<keyword evidence="3" id="KW-1185">Reference proteome</keyword>
<feature type="compositionally biased region" description="Polar residues" evidence="1">
    <location>
        <begin position="93"/>
        <end position="104"/>
    </location>
</feature>
<evidence type="ECO:0000313" key="3">
    <source>
        <dbReference type="Proteomes" id="UP000075243"/>
    </source>
</evidence>
<dbReference type="PANTHER" id="PTHR33318">
    <property type="entry name" value="ASPARTYL/GLUTAMYL-TRNA(ASN/GLN) AMIDOTRANSFERASE SUBUNIT"/>
    <property type="match status" value="1"/>
</dbReference>
<gene>
    <name evidence="2" type="ORF">KK1_016956</name>
</gene>
<feature type="region of interest" description="Disordered" evidence="1">
    <location>
        <begin position="82"/>
        <end position="105"/>
    </location>
</feature>
<evidence type="ECO:0000256" key="1">
    <source>
        <dbReference type="SAM" id="MobiDB-lite"/>
    </source>
</evidence>
<dbReference type="STRING" id="3821.A0A151T5X3"/>
<proteinExistence type="predicted"/>
<name>A0A151T5X3_CAJCA</name>
<evidence type="ECO:0000313" key="2">
    <source>
        <dbReference type="EMBL" id="KYP62424.1"/>
    </source>
</evidence>
<protein>
    <submittedName>
        <fullName evidence="2">Uncharacterized protein</fullName>
    </submittedName>
</protein>
<dbReference type="AlphaFoldDB" id="A0A151T5X3"/>
<dbReference type="InterPro" id="IPR039300">
    <property type="entry name" value="JASON"/>
</dbReference>
<dbReference type="GO" id="GO:0007142">
    <property type="term" value="P:male meiosis II"/>
    <property type="evidence" value="ECO:0007669"/>
    <property type="project" value="InterPro"/>
</dbReference>
<accession>A0A151T5X3</accession>
<sequence>MGLNRNVRDRSVYVHPVLNPVENLSQWKAVKAKRTPPLVSQKENLVLNQAAFGAESPKKLNKEIAVDASLSNWLASSETTPVNKGLYDVGTPDRSSSQGSNSVMSYEDRPIIGSVGSYWNCGGYAEDSGSANRVNSRRVHLE</sequence>
<dbReference type="PANTHER" id="PTHR33318:SF4">
    <property type="entry name" value="OS04G0511700 PROTEIN"/>
    <property type="match status" value="1"/>
</dbReference>
<organism evidence="2 3">
    <name type="scientific">Cajanus cajan</name>
    <name type="common">Pigeon pea</name>
    <name type="synonym">Cajanus indicus</name>
    <dbReference type="NCBI Taxonomy" id="3821"/>
    <lineage>
        <taxon>Eukaryota</taxon>
        <taxon>Viridiplantae</taxon>
        <taxon>Streptophyta</taxon>
        <taxon>Embryophyta</taxon>
        <taxon>Tracheophyta</taxon>
        <taxon>Spermatophyta</taxon>
        <taxon>Magnoliopsida</taxon>
        <taxon>eudicotyledons</taxon>
        <taxon>Gunneridae</taxon>
        <taxon>Pentapetalae</taxon>
        <taxon>rosids</taxon>
        <taxon>fabids</taxon>
        <taxon>Fabales</taxon>
        <taxon>Fabaceae</taxon>
        <taxon>Papilionoideae</taxon>
        <taxon>50 kb inversion clade</taxon>
        <taxon>NPAAA clade</taxon>
        <taxon>indigoferoid/millettioid clade</taxon>
        <taxon>Phaseoleae</taxon>
        <taxon>Cajanus</taxon>
    </lineage>
</organism>
<dbReference type="EMBL" id="CM003610">
    <property type="protein sequence ID" value="KYP62424.1"/>
    <property type="molecule type" value="Genomic_DNA"/>
</dbReference>
<dbReference type="Proteomes" id="UP000075243">
    <property type="component" value="Chromosome 8"/>
</dbReference>
<reference evidence="2 3" key="1">
    <citation type="journal article" date="2012" name="Nat. Biotechnol.">
        <title>Draft genome sequence of pigeonpea (Cajanus cajan), an orphan legume crop of resource-poor farmers.</title>
        <authorList>
            <person name="Varshney R.K."/>
            <person name="Chen W."/>
            <person name="Li Y."/>
            <person name="Bharti A.K."/>
            <person name="Saxena R.K."/>
            <person name="Schlueter J.A."/>
            <person name="Donoghue M.T."/>
            <person name="Azam S."/>
            <person name="Fan G."/>
            <person name="Whaley A.M."/>
            <person name="Farmer A.D."/>
            <person name="Sheridan J."/>
            <person name="Iwata A."/>
            <person name="Tuteja R."/>
            <person name="Penmetsa R.V."/>
            <person name="Wu W."/>
            <person name="Upadhyaya H.D."/>
            <person name="Yang S.P."/>
            <person name="Shah T."/>
            <person name="Saxena K.B."/>
            <person name="Michael T."/>
            <person name="McCombie W.R."/>
            <person name="Yang B."/>
            <person name="Zhang G."/>
            <person name="Yang H."/>
            <person name="Wang J."/>
            <person name="Spillane C."/>
            <person name="Cook D.R."/>
            <person name="May G.D."/>
            <person name="Xu X."/>
            <person name="Jackson S.A."/>
        </authorList>
    </citation>
    <scope>NUCLEOTIDE SEQUENCE [LARGE SCALE GENOMIC DNA]</scope>
    <source>
        <strain evidence="3">cv. Asha</strain>
    </source>
</reference>
<dbReference type="Gramene" id="C.cajan_16474.t">
    <property type="protein sequence ID" value="C.cajan_16474.t.cds1"/>
    <property type="gene ID" value="C.cajan_16474"/>
</dbReference>